<feature type="compositionally biased region" description="Basic and acidic residues" evidence="1">
    <location>
        <begin position="111"/>
        <end position="123"/>
    </location>
</feature>
<sequence length="299" mass="31420">MPSDLERIAQGLIDYLDANPRMAGELGAAAAECQQLAAEVAELAVMLPEAAAAAEYLQQAANDCGQAAQLSARAAGIGRTWAEAAVGGGAGRQDPQTPSGARDANAGSSVGREDAKGRPDKGKPGPRPATVGSGDGAGSQRSELNPGEVSGSGAERERGRDLGGGITREIIERLPKRTKGSKTLGIWIDDLGNEHDLSSGVDRFSGPAEELVNAADSPIPREAFILSSHVEVKFAMRMRDENLTDEFIVINNWPCEGPVSCDKNLKYFLPPGARLTVFGPNNFRKTYPEAPTTDQGDLP</sequence>
<proteinExistence type="predicted"/>
<reference evidence="2 3" key="1">
    <citation type="submission" date="2024-09" db="EMBL/GenBank/DDBJ databases">
        <authorList>
            <person name="Sun Q."/>
            <person name="Mori K."/>
        </authorList>
    </citation>
    <scope>NUCLEOTIDE SEQUENCE [LARGE SCALE GENOMIC DNA]</scope>
    <source>
        <strain evidence="2 3">CGMCC 1.15906</strain>
    </source>
</reference>
<accession>A0ABV6QDS3</accession>
<feature type="region of interest" description="Disordered" evidence="1">
    <location>
        <begin position="86"/>
        <end position="169"/>
    </location>
</feature>
<evidence type="ECO:0000256" key="1">
    <source>
        <dbReference type="SAM" id="MobiDB-lite"/>
    </source>
</evidence>
<evidence type="ECO:0000313" key="2">
    <source>
        <dbReference type="EMBL" id="MFC0622789.1"/>
    </source>
</evidence>
<evidence type="ECO:0000313" key="3">
    <source>
        <dbReference type="Proteomes" id="UP001589890"/>
    </source>
</evidence>
<dbReference type="RefSeq" id="WP_380043466.1">
    <property type="nucleotide sequence ID" value="NZ_JBHLTC010000001.1"/>
</dbReference>
<dbReference type="EMBL" id="JBHLTC010000001">
    <property type="protein sequence ID" value="MFC0622789.1"/>
    <property type="molecule type" value="Genomic_DNA"/>
</dbReference>
<dbReference type="InterPro" id="IPR032724">
    <property type="entry name" value="SCP1.201-like"/>
</dbReference>
<comment type="caution">
    <text evidence="2">The sequence shown here is derived from an EMBL/GenBank/DDBJ whole genome shotgun (WGS) entry which is preliminary data.</text>
</comment>
<dbReference type="Proteomes" id="UP001589890">
    <property type="component" value="Unassembled WGS sequence"/>
</dbReference>
<organism evidence="2 3">
    <name type="scientific">Kribbella deserti</name>
    <dbReference type="NCBI Taxonomy" id="1926257"/>
    <lineage>
        <taxon>Bacteria</taxon>
        <taxon>Bacillati</taxon>
        <taxon>Actinomycetota</taxon>
        <taxon>Actinomycetes</taxon>
        <taxon>Propionibacteriales</taxon>
        <taxon>Kribbellaceae</taxon>
        <taxon>Kribbella</taxon>
    </lineage>
</organism>
<name>A0ABV6QDS3_9ACTN</name>
<protein>
    <submittedName>
        <fullName evidence="2">DddA-like double-stranded DNA deaminase toxin</fullName>
    </submittedName>
</protein>
<dbReference type="Pfam" id="PF14428">
    <property type="entry name" value="DddA-like"/>
    <property type="match status" value="1"/>
</dbReference>
<gene>
    <name evidence="2" type="ORF">ACFFGN_01875</name>
</gene>
<keyword evidence="3" id="KW-1185">Reference proteome</keyword>